<dbReference type="Proteomes" id="UP000887013">
    <property type="component" value="Unassembled WGS sequence"/>
</dbReference>
<evidence type="ECO:0000313" key="1">
    <source>
        <dbReference type="EMBL" id="GFT45697.1"/>
    </source>
</evidence>
<protein>
    <submittedName>
        <fullName evidence="1">Uncharacterized protein</fullName>
    </submittedName>
</protein>
<dbReference type="EMBL" id="BMAW01064530">
    <property type="protein sequence ID" value="GFT45697.1"/>
    <property type="molecule type" value="Genomic_DNA"/>
</dbReference>
<organism evidence="1 2">
    <name type="scientific">Nephila pilipes</name>
    <name type="common">Giant wood spider</name>
    <name type="synonym">Nephila maculata</name>
    <dbReference type="NCBI Taxonomy" id="299642"/>
    <lineage>
        <taxon>Eukaryota</taxon>
        <taxon>Metazoa</taxon>
        <taxon>Ecdysozoa</taxon>
        <taxon>Arthropoda</taxon>
        <taxon>Chelicerata</taxon>
        <taxon>Arachnida</taxon>
        <taxon>Araneae</taxon>
        <taxon>Araneomorphae</taxon>
        <taxon>Entelegynae</taxon>
        <taxon>Araneoidea</taxon>
        <taxon>Nephilidae</taxon>
        <taxon>Nephila</taxon>
    </lineage>
</organism>
<sequence length="97" mass="11048">MKHSTFCRYICFRPFTRCQQEKSFSCPEKQQTQGGTKRKALENQTISNVGAEAAAPLVLERVCKQGRDSTPVEHALQTREMLAFGRASCVKNRLRKQ</sequence>
<proteinExistence type="predicted"/>
<keyword evidence="2" id="KW-1185">Reference proteome</keyword>
<comment type="caution">
    <text evidence="1">The sequence shown here is derived from an EMBL/GenBank/DDBJ whole genome shotgun (WGS) entry which is preliminary data.</text>
</comment>
<name>A0A8X6P1P4_NEPPI</name>
<dbReference type="AlphaFoldDB" id="A0A8X6P1P4"/>
<evidence type="ECO:0000313" key="2">
    <source>
        <dbReference type="Proteomes" id="UP000887013"/>
    </source>
</evidence>
<gene>
    <name evidence="1" type="ORF">NPIL_362881</name>
</gene>
<reference evidence="1" key="1">
    <citation type="submission" date="2020-08" db="EMBL/GenBank/DDBJ databases">
        <title>Multicomponent nature underlies the extraordinary mechanical properties of spider dragline silk.</title>
        <authorList>
            <person name="Kono N."/>
            <person name="Nakamura H."/>
            <person name="Mori M."/>
            <person name="Yoshida Y."/>
            <person name="Ohtoshi R."/>
            <person name="Malay A.D."/>
            <person name="Moran D.A.P."/>
            <person name="Tomita M."/>
            <person name="Numata K."/>
            <person name="Arakawa K."/>
        </authorList>
    </citation>
    <scope>NUCLEOTIDE SEQUENCE</scope>
</reference>
<accession>A0A8X6P1P4</accession>